<evidence type="ECO:0000256" key="1">
    <source>
        <dbReference type="SAM" id="MobiDB-lite"/>
    </source>
</evidence>
<keyword evidence="2" id="KW-0472">Membrane</keyword>
<keyword evidence="2" id="KW-0812">Transmembrane</keyword>
<evidence type="ECO:0000313" key="4">
    <source>
        <dbReference type="EMBL" id="EWT04614.1"/>
    </source>
</evidence>
<reference evidence="5" key="1">
    <citation type="submission" date="2013-08" db="EMBL/GenBank/DDBJ databases">
        <title>Intrasporangium oryzae NRRL B-24470.</title>
        <authorList>
            <person name="Liu H."/>
            <person name="Wang G."/>
        </authorList>
    </citation>
    <scope>NUCLEOTIDE SEQUENCE [LARGE SCALE GENOMIC DNA]</scope>
    <source>
        <strain evidence="5">Q5-1</strain>
    </source>
</reference>
<sequence length="248" mass="25981">MATDDNEQEQSPFTRPGFIIAAIVVAIIVVLGIVVGINATRDQASPSPTTEPTDVAAPTDEPSPVASGPSVCGLEGQELSGTVSTPPEAQWEFQGTTAYPTSPTYGPGETDENGVRYCFQHSPEGALFAAANAAVQGSNPETVGPWLEYFIAEGPHRDVILGQGQGAADELAGVRVDIAGFRVLSYEGDTARVDIALRGSSQGQTVNLSMVYTLEWENGDWKLTVTDPSAPINVATIPDLSGYIAWGA</sequence>
<dbReference type="Pfam" id="PF26526">
    <property type="entry name" value="DUF8175"/>
    <property type="match status" value="1"/>
</dbReference>
<dbReference type="RefSeq" id="WP_034720105.1">
    <property type="nucleotide sequence ID" value="NZ_AWQS01000214.1"/>
</dbReference>
<feature type="compositionally biased region" description="Polar residues" evidence="1">
    <location>
        <begin position="79"/>
        <end position="104"/>
    </location>
</feature>
<gene>
    <name evidence="4" type="ORF">N864_09000</name>
</gene>
<dbReference type="InterPro" id="IPR058488">
    <property type="entry name" value="DUF8175"/>
</dbReference>
<keyword evidence="2" id="KW-1133">Transmembrane helix</keyword>
<evidence type="ECO:0000256" key="2">
    <source>
        <dbReference type="SAM" id="Phobius"/>
    </source>
</evidence>
<dbReference type="OrthoDB" id="4428031at2"/>
<dbReference type="EMBL" id="AWQS01000214">
    <property type="protein sequence ID" value="EWT04614.1"/>
    <property type="molecule type" value="Genomic_DNA"/>
</dbReference>
<accession>W9GL53</accession>
<dbReference type="Proteomes" id="UP000019494">
    <property type="component" value="Unassembled WGS sequence"/>
</dbReference>
<feature type="compositionally biased region" description="Polar residues" evidence="1">
    <location>
        <begin position="41"/>
        <end position="52"/>
    </location>
</feature>
<keyword evidence="5" id="KW-1185">Reference proteome</keyword>
<feature type="transmembrane region" description="Helical" evidence="2">
    <location>
        <begin position="18"/>
        <end position="37"/>
    </location>
</feature>
<feature type="domain" description="DUF8175" evidence="3">
    <location>
        <begin position="58"/>
        <end position="244"/>
    </location>
</feature>
<evidence type="ECO:0000259" key="3">
    <source>
        <dbReference type="Pfam" id="PF26526"/>
    </source>
</evidence>
<comment type="caution">
    <text evidence="4">The sequence shown here is derived from an EMBL/GenBank/DDBJ whole genome shotgun (WGS) entry which is preliminary data.</text>
</comment>
<evidence type="ECO:0000313" key="5">
    <source>
        <dbReference type="Proteomes" id="UP000019494"/>
    </source>
</evidence>
<proteinExistence type="predicted"/>
<organism evidence="4 5">
    <name type="scientific">Intrasporangium chromatireducens Q5-1</name>
    <dbReference type="NCBI Taxonomy" id="584657"/>
    <lineage>
        <taxon>Bacteria</taxon>
        <taxon>Bacillati</taxon>
        <taxon>Actinomycetota</taxon>
        <taxon>Actinomycetes</taxon>
        <taxon>Micrococcales</taxon>
        <taxon>Intrasporangiaceae</taxon>
        <taxon>Intrasporangium</taxon>
    </lineage>
</organism>
<protein>
    <recommendedName>
        <fullName evidence="3">DUF8175 domain-containing protein</fullName>
    </recommendedName>
</protein>
<name>W9GL53_9MICO</name>
<dbReference type="AlphaFoldDB" id="W9GL53"/>
<feature type="region of interest" description="Disordered" evidence="1">
    <location>
        <begin position="41"/>
        <end position="113"/>
    </location>
</feature>